<accession>A0ABP9XPY9</accession>
<dbReference type="EMBL" id="BAABUJ010000006">
    <property type="protein sequence ID" value="GAA5796420.1"/>
    <property type="molecule type" value="Genomic_DNA"/>
</dbReference>
<keyword evidence="2" id="KW-1185">Reference proteome</keyword>
<comment type="caution">
    <text evidence="1">The sequence shown here is derived from an EMBL/GenBank/DDBJ whole genome shotgun (WGS) entry which is preliminary data.</text>
</comment>
<organism evidence="1 2">
    <name type="scientific">Helicostylum pulchrum</name>
    <dbReference type="NCBI Taxonomy" id="562976"/>
    <lineage>
        <taxon>Eukaryota</taxon>
        <taxon>Fungi</taxon>
        <taxon>Fungi incertae sedis</taxon>
        <taxon>Mucoromycota</taxon>
        <taxon>Mucoromycotina</taxon>
        <taxon>Mucoromycetes</taxon>
        <taxon>Mucorales</taxon>
        <taxon>Mucorineae</taxon>
        <taxon>Mucoraceae</taxon>
        <taxon>Helicostylum</taxon>
    </lineage>
</organism>
<protein>
    <recommendedName>
        <fullName evidence="3">MULE transposase domain-containing protein</fullName>
    </recommendedName>
</protein>
<sequence>MSSNNATSIHISCYTPISERLTVPLTNWEKSVVDYIPLHGVRFVKGTTRTAEGQERAKAQRLNTTEGPKPRTRYIDYVFKTYYSCHRSGEKRQTKPSKIIAAKDLENYKKKVKKIECTANLVATCYKSDPNNVVLHHTGNHNHQIGGLEDLKFLPLSQVAKQLIEQRLREGFRKRDTRISIQNHFLRYSQANLNTDVEQSLGNEAQVIVHRDQMKESVKLWLTELKENEGYDTFLADNFDSTFSFGFVSPWQKALLIESESVCLDATHWILYTIVTRHPWTGTGCPVAFFFTTDHSMLPVKHFLYFLRYTVHFLGWKKITINISIAERNAINSVYPEVVIQWCLFHVARAWMGKIREYIKLGSSAANARVHRAIITDLKRMMWEKDTSVFLPMLS</sequence>
<proteinExistence type="predicted"/>
<evidence type="ECO:0000313" key="1">
    <source>
        <dbReference type="EMBL" id="GAA5796420.1"/>
    </source>
</evidence>
<reference evidence="1 2" key="1">
    <citation type="submission" date="2024-04" db="EMBL/GenBank/DDBJ databases">
        <title>genome sequences of Mucor flavus KT1a and Helicostylum pulchrum KT1b strains isolation_sourced from the surface of a dry-aged beef.</title>
        <authorList>
            <person name="Toyotome T."/>
            <person name="Hosono M."/>
            <person name="Torimaru M."/>
            <person name="Fukuda K."/>
            <person name="Mikami N."/>
        </authorList>
    </citation>
    <scope>NUCLEOTIDE SEQUENCE [LARGE SCALE GENOMIC DNA]</scope>
    <source>
        <strain evidence="1 2">KT1b</strain>
    </source>
</reference>
<gene>
    <name evidence="1" type="ORF">HPULCUR_001792</name>
</gene>
<dbReference type="Proteomes" id="UP001476247">
    <property type="component" value="Unassembled WGS sequence"/>
</dbReference>
<evidence type="ECO:0000313" key="2">
    <source>
        <dbReference type="Proteomes" id="UP001476247"/>
    </source>
</evidence>
<name>A0ABP9XPY9_9FUNG</name>
<evidence type="ECO:0008006" key="3">
    <source>
        <dbReference type="Google" id="ProtNLM"/>
    </source>
</evidence>